<organism evidence="5 6">
    <name type="scientific">Filobasidium floriforme</name>
    <dbReference type="NCBI Taxonomy" id="5210"/>
    <lineage>
        <taxon>Eukaryota</taxon>
        <taxon>Fungi</taxon>
        <taxon>Dikarya</taxon>
        <taxon>Basidiomycota</taxon>
        <taxon>Agaricomycotina</taxon>
        <taxon>Tremellomycetes</taxon>
        <taxon>Filobasidiales</taxon>
        <taxon>Filobasidiaceae</taxon>
        <taxon>Filobasidium</taxon>
    </lineage>
</organism>
<dbReference type="AlphaFoldDB" id="A0A8K0JM48"/>
<dbReference type="InterPro" id="IPR050177">
    <property type="entry name" value="Lipid_A_modif_metabolic_enz"/>
</dbReference>
<evidence type="ECO:0000313" key="6">
    <source>
        <dbReference type="Proteomes" id="UP000812966"/>
    </source>
</evidence>
<comment type="similarity">
    <text evidence="1">Belongs to the 3-beta-HSD family.</text>
</comment>
<reference evidence="5" key="1">
    <citation type="submission" date="2020-04" db="EMBL/GenBank/DDBJ databases">
        <title>Analysis of mating type loci in Filobasidium floriforme.</title>
        <authorList>
            <person name="Nowrousian M."/>
        </authorList>
    </citation>
    <scope>NUCLEOTIDE SEQUENCE</scope>
    <source>
        <strain evidence="5">CBS 6242</strain>
    </source>
</reference>
<dbReference type="GO" id="GO:0016616">
    <property type="term" value="F:oxidoreductase activity, acting on the CH-OH group of donors, NAD or NADP as acceptor"/>
    <property type="evidence" value="ECO:0007669"/>
    <property type="project" value="InterPro"/>
</dbReference>
<dbReference type="SUPFAM" id="SSF51735">
    <property type="entry name" value="NAD(P)-binding Rossmann-fold domains"/>
    <property type="match status" value="2"/>
</dbReference>
<dbReference type="Gene3D" id="3.40.50.720">
    <property type="entry name" value="NAD(P)-binding Rossmann-like Domain"/>
    <property type="match status" value="2"/>
</dbReference>
<dbReference type="EMBL" id="JABELV010000063">
    <property type="protein sequence ID" value="KAG7539627.1"/>
    <property type="molecule type" value="Genomic_DNA"/>
</dbReference>
<dbReference type="Pfam" id="PF01073">
    <property type="entry name" value="3Beta_HSD"/>
    <property type="match status" value="1"/>
</dbReference>
<evidence type="ECO:0000259" key="4">
    <source>
        <dbReference type="Pfam" id="PF01073"/>
    </source>
</evidence>
<dbReference type="PANTHER" id="PTHR43245">
    <property type="entry name" value="BIFUNCTIONAL POLYMYXIN RESISTANCE PROTEIN ARNA"/>
    <property type="match status" value="1"/>
</dbReference>
<dbReference type="InterPro" id="IPR002225">
    <property type="entry name" value="3Beta_OHSteriod_DH/Estase"/>
</dbReference>
<protein>
    <recommendedName>
        <fullName evidence="4">3-beta hydroxysteroid dehydrogenase/isomerase domain-containing protein</fullName>
    </recommendedName>
</protein>
<accession>A0A8K0JM48</accession>
<evidence type="ECO:0000313" key="5">
    <source>
        <dbReference type="EMBL" id="KAG7539627.1"/>
    </source>
</evidence>
<keyword evidence="6" id="KW-1185">Reference proteome</keyword>
<dbReference type="GO" id="GO:0006694">
    <property type="term" value="P:steroid biosynthetic process"/>
    <property type="evidence" value="ECO:0007669"/>
    <property type="project" value="InterPro"/>
</dbReference>
<keyword evidence="2" id="KW-0560">Oxidoreductase</keyword>
<evidence type="ECO:0000256" key="2">
    <source>
        <dbReference type="ARBA" id="ARBA00023002"/>
    </source>
</evidence>
<dbReference type="Proteomes" id="UP000812966">
    <property type="component" value="Unassembled WGS sequence"/>
</dbReference>
<name>A0A8K0JM48_9TREE</name>
<feature type="domain" description="3-beta hydroxysteroid dehydrogenase/isomerase" evidence="4">
    <location>
        <begin position="12"/>
        <end position="226"/>
    </location>
</feature>
<feature type="compositionally biased region" description="Basic and acidic residues" evidence="3">
    <location>
        <begin position="265"/>
        <end position="276"/>
    </location>
</feature>
<evidence type="ECO:0000256" key="3">
    <source>
        <dbReference type="SAM" id="MobiDB-lite"/>
    </source>
</evidence>
<feature type="region of interest" description="Disordered" evidence="3">
    <location>
        <begin position="248"/>
        <end position="288"/>
    </location>
</feature>
<dbReference type="InterPro" id="IPR036291">
    <property type="entry name" value="NAD(P)-bd_dom_sf"/>
</dbReference>
<comment type="caution">
    <text evidence="5">The sequence shown here is derived from an EMBL/GenBank/DDBJ whole genome shotgun (WGS) entry which is preliminary data.</text>
</comment>
<gene>
    <name evidence="5" type="ORF">FFLO_03426</name>
</gene>
<sequence>MATSAPTQESFLVVGGCGFLGRRIVEQLVERGEKAVAVFDLVQRHFDENVSFYTGDITFPDDLSEAITKSRADVIIHTASPVHGMGAEIYRKVNVVGTQTIIDACLAHNVRKLVYTSSAGVVYNGTQHLVDVDERMSVPEVPLDAYNETKAQAEKLVLAANGAELQTCALRPAGIFGEGDRQLLTGLQQVMRNGQTKFQIGTNENLFDWTYVGNVAHAHLLASDRLGRVVSPYEFTFPLSENNKTVGDYRVPTSEARPLGPIRQPTEEEKRADEKFRQKKRLDDEDDNDLQPVLRTRMDQFAKATDPEYTSEQDKQAAVAMLKSSEKTEGESGAVGIMTTPIDPELRVAGQAYFITNSEPLYFWDFNRAVWYHGMNHIAPYHIKMPPVIGLALAALAEGWSWLMGKEAGFTRFRVNFATQKRYFNIERSRRLLGYEPIWGVEEALGKTLEWFNAEEAKKVAGETSKNK</sequence>
<proteinExistence type="inferred from homology"/>
<dbReference type="PANTHER" id="PTHR43245:SF51">
    <property type="entry name" value="SHORT CHAIN DEHYDROGENASE_REDUCTASE FAMILY 42E, MEMBER 2"/>
    <property type="match status" value="1"/>
</dbReference>
<evidence type="ECO:0000256" key="1">
    <source>
        <dbReference type="ARBA" id="ARBA00009219"/>
    </source>
</evidence>